<name>A0A9P9DV30_9HYPO</name>
<sequence>MPALDDVISDLFPDPWSLHDITAYLSKSHCLETIQFLQDASKYRDCYAEIVDNTRIPDDILERHHDYLRGQWDDLMITYIVSDGDRELNLPSQVRCQLLATPSSKIPPHPSELDNAVKIIRDLLEGSILTGLLNSGVSSEQLSDGDGGSLRRKFSNRIGRIPSSTERDHRRNIRQSNDSTSRVLWLGADDGVALCTRSDFLRDATYSTSGHLSRRAVELFNHTVRRVRRVRSLKQLKTSSEKNGVAGSRPRLERNHSISE</sequence>
<keyword evidence="4" id="KW-1185">Reference proteome</keyword>
<feature type="compositionally biased region" description="Basic and acidic residues" evidence="1">
    <location>
        <begin position="250"/>
        <end position="260"/>
    </location>
</feature>
<evidence type="ECO:0000256" key="1">
    <source>
        <dbReference type="SAM" id="MobiDB-lite"/>
    </source>
</evidence>
<gene>
    <name evidence="3" type="ORF">EDB81DRAFT_910439</name>
</gene>
<dbReference type="InterPro" id="IPR044926">
    <property type="entry name" value="RGS_subdomain_2"/>
</dbReference>
<dbReference type="SMART" id="SM00315">
    <property type="entry name" value="RGS"/>
    <property type="match status" value="1"/>
</dbReference>
<reference evidence="3" key="1">
    <citation type="journal article" date="2021" name="Nat. Commun.">
        <title>Genetic determinants of endophytism in the Arabidopsis root mycobiome.</title>
        <authorList>
            <person name="Mesny F."/>
            <person name="Miyauchi S."/>
            <person name="Thiergart T."/>
            <person name="Pickel B."/>
            <person name="Atanasova L."/>
            <person name="Karlsson M."/>
            <person name="Huettel B."/>
            <person name="Barry K.W."/>
            <person name="Haridas S."/>
            <person name="Chen C."/>
            <person name="Bauer D."/>
            <person name="Andreopoulos W."/>
            <person name="Pangilinan J."/>
            <person name="LaButti K."/>
            <person name="Riley R."/>
            <person name="Lipzen A."/>
            <person name="Clum A."/>
            <person name="Drula E."/>
            <person name="Henrissat B."/>
            <person name="Kohler A."/>
            <person name="Grigoriev I.V."/>
            <person name="Martin F.M."/>
            <person name="Hacquard S."/>
        </authorList>
    </citation>
    <scope>NUCLEOTIDE SEQUENCE</scope>
    <source>
        <strain evidence="3">MPI-CAGE-AT-0147</strain>
    </source>
</reference>
<feature type="region of interest" description="Disordered" evidence="1">
    <location>
        <begin position="232"/>
        <end position="260"/>
    </location>
</feature>
<proteinExistence type="predicted"/>
<feature type="region of interest" description="Disordered" evidence="1">
    <location>
        <begin position="138"/>
        <end position="175"/>
    </location>
</feature>
<feature type="domain" description="RGS" evidence="2">
    <location>
        <begin position="7"/>
        <end position="142"/>
    </location>
</feature>
<accession>A0A9P9DV30</accession>
<dbReference type="EMBL" id="JAGMUV010000020">
    <property type="protein sequence ID" value="KAH7125796.1"/>
    <property type="molecule type" value="Genomic_DNA"/>
</dbReference>
<dbReference type="OrthoDB" id="10266999at2759"/>
<dbReference type="InterPro" id="IPR016137">
    <property type="entry name" value="RGS"/>
</dbReference>
<organism evidence="3 4">
    <name type="scientific">Dactylonectria macrodidyma</name>
    <dbReference type="NCBI Taxonomy" id="307937"/>
    <lineage>
        <taxon>Eukaryota</taxon>
        <taxon>Fungi</taxon>
        <taxon>Dikarya</taxon>
        <taxon>Ascomycota</taxon>
        <taxon>Pezizomycotina</taxon>
        <taxon>Sordariomycetes</taxon>
        <taxon>Hypocreomycetidae</taxon>
        <taxon>Hypocreales</taxon>
        <taxon>Nectriaceae</taxon>
        <taxon>Dactylonectria</taxon>
    </lineage>
</organism>
<evidence type="ECO:0000313" key="4">
    <source>
        <dbReference type="Proteomes" id="UP000738349"/>
    </source>
</evidence>
<dbReference type="InterPro" id="IPR036305">
    <property type="entry name" value="RGS_sf"/>
</dbReference>
<dbReference type="Gene3D" id="1.10.167.10">
    <property type="entry name" value="Regulator of G-protein Signalling 4, domain 2"/>
    <property type="match status" value="1"/>
</dbReference>
<evidence type="ECO:0000313" key="3">
    <source>
        <dbReference type="EMBL" id="KAH7125796.1"/>
    </source>
</evidence>
<evidence type="ECO:0000259" key="2">
    <source>
        <dbReference type="SMART" id="SM00315"/>
    </source>
</evidence>
<protein>
    <recommendedName>
        <fullName evidence="2">RGS domain-containing protein</fullName>
    </recommendedName>
</protein>
<dbReference type="Proteomes" id="UP000738349">
    <property type="component" value="Unassembled WGS sequence"/>
</dbReference>
<dbReference type="SUPFAM" id="SSF48097">
    <property type="entry name" value="Regulator of G-protein signaling, RGS"/>
    <property type="match status" value="1"/>
</dbReference>
<dbReference type="AlphaFoldDB" id="A0A9P9DV30"/>
<comment type="caution">
    <text evidence="3">The sequence shown here is derived from an EMBL/GenBank/DDBJ whole genome shotgun (WGS) entry which is preliminary data.</text>
</comment>